<dbReference type="InterPro" id="IPR012914">
    <property type="entry name" value="PucR_dom"/>
</dbReference>
<keyword evidence="4" id="KW-1185">Reference proteome</keyword>
<dbReference type="Proteomes" id="UP001249291">
    <property type="component" value="Unassembled WGS sequence"/>
</dbReference>
<dbReference type="PANTHER" id="PTHR33744:SF1">
    <property type="entry name" value="DNA-BINDING TRANSCRIPTIONAL ACTIVATOR ADER"/>
    <property type="match status" value="1"/>
</dbReference>
<comment type="caution">
    <text evidence="3">The sequence shown here is derived from an EMBL/GenBank/DDBJ whole genome shotgun (WGS) entry which is preliminary data.</text>
</comment>
<organism evidence="3 4">
    <name type="scientific">Microbacterium foliorum</name>
    <dbReference type="NCBI Taxonomy" id="104336"/>
    <lineage>
        <taxon>Bacteria</taxon>
        <taxon>Bacillati</taxon>
        <taxon>Actinomycetota</taxon>
        <taxon>Actinomycetes</taxon>
        <taxon>Micrococcales</taxon>
        <taxon>Microbacteriaceae</taxon>
        <taxon>Microbacterium</taxon>
    </lineage>
</organism>
<dbReference type="EMBL" id="JAVIZQ010000001">
    <property type="protein sequence ID" value="MDR6142925.1"/>
    <property type="molecule type" value="Genomic_DNA"/>
</dbReference>
<evidence type="ECO:0000256" key="1">
    <source>
        <dbReference type="SAM" id="MobiDB-lite"/>
    </source>
</evidence>
<feature type="region of interest" description="Disordered" evidence="1">
    <location>
        <begin position="458"/>
        <end position="520"/>
    </location>
</feature>
<reference evidence="3 4" key="1">
    <citation type="submission" date="2023-08" db="EMBL/GenBank/DDBJ databases">
        <title>Functional and genomic diversity of the sorghum phyllosphere microbiome.</title>
        <authorList>
            <person name="Shade A."/>
        </authorList>
    </citation>
    <scope>NUCLEOTIDE SEQUENCE [LARGE SCALE GENOMIC DNA]</scope>
    <source>
        <strain evidence="3 4">SORGH_AS_0445</strain>
    </source>
</reference>
<proteinExistence type="predicted"/>
<accession>A0ABU1HSA1</accession>
<feature type="domain" description="Purine catabolism PurC-like" evidence="2">
    <location>
        <begin position="26"/>
        <end position="147"/>
    </location>
</feature>
<sequence length="520" mass="54779">MASERSDIRVIRTDRPAHSVYLTVADVLADPAVQAGEPDVLVGGAALDAAVRWVHVSDSVGVARLLDGGELLLTTGAGWPFDDGELRAFASRLHRAGIAGIVFELGTARDAVPQPVVDVCATVGLALVALTREVKFVAVTEAVHHALIAAQTHALHERQHLHELFTALSLQGAPADVVVAETARALGAPVVLENLAREVIAAEGLGMPIAEVLHGRGGAEQVPVQARGVRWGTLLALPGPAHPAGRVTVLEQGATALAFGCIADGGDAEWSLLAQRAVIDDLLGARFARADDIDARLRAGGFALAERQCHGIVARGSASISELAYRARQAGFAVVAARVDDDDVALLSLPASAVLSDEVLLRIAGPDRAVFVGPVADDVLGLLGSLRAARDLADSDRAEAGARVRRVDDRPLERLVATLRDDHRLHEHSERMLAPLIRHDQERRGDLLDVLAALVAHPGKPLGGRGGEPPVAIGVLSADHADRGPPGRRPRRRRDDRGAPPRTSREAAHRGIGLSRLRSP</sequence>
<evidence type="ECO:0000313" key="4">
    <source>
        <dbReference type="Proteomes" id="UP001249291"/>
    </source>
</evidence>
<evidence type="ECO:0000259" key="2">
    <source>
        <dbReference type="Pfam" id="PF07905"/>
    </source>
</evidence>
<evidence type="ECO:0000313" key="3">
    <source>
        <dbReference type="EMBL" id="MDR6142925.1"/>
    </source>
</evidence>
<feature type="compositionally biased region" description="Basic and acidic residues" evidence="1">
    <location>
        <begin position="493"/>
        <end position="509"/>
    </location>
</feature>
<protein>
    <submittedName>
        <fullName evidence="3">Purine catabolism regulator</fullName>
    </submittedName>
</protein>
<dbReference type="PANTHER" id="PTHR33744">
    <property type="entry name" value="CARBOHYDRATE DIACID REGULATOR"/>
    <property type="match status" value="1"/>
</dbReference>
<gene>
    <name evidence="3" type="ORF">QE375_002479</name>
</gene>
<name>A0ABU1HSA1_9MICO</name>
<dbReference type="Pfam" id="PF07905">
    <property type="entry name" value="PucR"/>
    <property type="match status" value="1"/>
</dbReference>
<dbReference type="InterPro" id="IPR051448">
    <property type="entry name" value="CdaR-like_regulators"/>
</dbReference>